<gene>
    <name evidence="8" type="ORF">BRAFLDRAFT_86783</name>
</gene>
<dbReference type="InterPro" id="IPR008160">
    <property type="entry name" value="Collagen"/>
</dbReference>
<evidence type="ECO:0000256" key="3">
    <source>
        <dbReference type="ARBA" id="ARBA00022530"/>
    </source>
</evidence>
<dbReference type="PANTHER" id="PTHR24023:SF1034">
    <property type="entry name" value="COLLAGEN ALPHA-1(XVIII) CHAIN"/>
    <property type="match status" value="1"/>
</dbReference>
<dbReference type="InterPro" id="IPR050149">
    <property type="entry name" value="Collagen_superfamily"/>
</dbReference>
<evidence type="ECO:0000313" key="8">
    <source>
        <dbReference type="EMBL" id="EEN65310.1"/>
    </source>
</evidence>
<dbReference type="PROSITE" id="PS51461">
    <property type="entry name" value="NC1_FIB"/>
    <property type="match status" value="1"/>
</dbReference>
<organism>
    <name type="scientific">Branchiostoma floridae</name>
    <name type="common">Florida lancelet</name>
    <name type="synonym">Amphioxus</name>
    <dbReference type="NCBI Taxonomy" id="7739"/>
    <lineage>
        <taxon>Eukaryota</taxon>
        <taxon>Metazoa</taxon>
        <taxon>Chordata</taxon>
        <taxon>Cephalochordata</taxon>
        <taxon>Leptocardii</taxon>
        <taxon>Amphioxiformes</taxon>
        <taxon>Branchiostomatidae</taxon>
        <taxon>Branchiostoma</taxon>
    </lineage>
</organism>
<dbReference type="GO" id="GO:0005581">
    <property type="term" value="C:collagen trimer"/>
    <property type="evidence" value="ECO:0007669"/>
    <property type="project" value="UniProtKB-KW"/>
</dbReference>
<feature type="compositionally biased region" description="Basic and acidic residues" evidence="6">
    <location>
        <begin position="815"/>
        <end position="827"/>
    </location>
</feature>
<dbReference type="InterPro" id="IPR013320">
    <property type="entry name" value="ConA-like_dom_sf"/>
</dbReference>
<dbReference type="GO" id="GO:0005201">
    <property type="term" value="F:extracellular matrix structural constituent"/>
    <property type="evidence" value="ECO:0007669"/>
    <property type="project" value="InterPro"/>
</dbReference>
<evidence type="ECO:0000256" key="1">
    <source>
        <dbReference type="ARBA" id="ARBA00004613"/>
    </source>
</evidence>
<dbReference type="Pfam" id="PF01391">
    <property type="entry name" value="Collagen"/>
    <property type="match status" value="3"/>
</dbReference>
<accession>C3Y2P8</accession>
<feature type="compositionally biased region" description="Basic and acidic residues" evidence="6">
    <location>
        <begin position="1304"/>
        <end position="1314"/>
    </location>
</feature>
<feature type="compositionally biased region" description="Low complexity" evidence="6">
    <location>
        <begin position="914"/>
        <end position="926"/>
    </location>
</feature>
<dbReference type="EMBL" id="GG666482">
    <property type="protein sequence ID" value="EEN65310.1"/>
    <property type="molecule type" value="Genomic_DNA"/>
</dbReference>
<protein>
    <recommendedName>
        <fullName evidence="7">Fibrillar collagen NC1 domain-containing protein</fullName>
    </recommendedName>
</protein>
<proteinExistence type="predicted"/>
<keyword evidence="3" id="KW-0272">Extracellular matrix</keyword>
<dbReference type="SUPFAM" id="SSF49899">
    <property type="entry name" value="Concanavalin A-like lectins/glucanases"/>
    <property type="match status" value="1"/>
</dbReference>
<keyword evidence="5" id="KW-0176">Collagen</keyword>
<dbReference type="GO" id="GO:0005576">
    <property type="term" value="C:extracellular region"/>
    <property type="evidence" value="ECO:0007669"/>
    <property type="project" value="UniProtKB-SubCell"/>
</dbReference>
<name>C3Y2P8_BRAFL</name>
<feature type="region of interest" description="Disordered" evidence="6">
    <location>
        <begin position="1301"/>
        <end position="1369"/>
    </location>
</feature>
<feature type="region of interest" description="Disordered" evidence="6">
    <location>
        <begin position="750"/>
        <end position="956"/>
    </location>
</feature>
<dbReference type="PANTHER" id="PTHR24023">
    <property type="entry name" value="COLLAGEN ALPHA"/>
    <property type="match status" value="1"/>
</dbReference>
<feature type="domain" description="Fibrillar collagen NC1" evidence="7">
    <location>
        <begin position="1625"/>
        <end position="1825"/>
    </location>
</feature>
<dbReference type="InterPro" id="IPR000885">
    <property type="entry name" value="Fib_collagen_C"/>
</dbReference>
<evidence type="ECO:0000259" key="7">
    <source>
        <dbReference type="PROSITE" id="PS51461"/>
    </source>
</evidence>
<dbReference type="SMART" id="SM00210">
    <property type="entry name" value="TSPN"/>
    <property type="match status" value="1"/>
</dbReference>
<keyword evidence="2" id="KW-0964">Secreted</keyword>
<dbReference type="InParanoid" id="C3Y2P8"/>
<evidence type="ECO:0000256" key="5">
    <source>
        <dbReference type="ARBA" id="ARBA00023119"/>
    </source>
</evidence>
<dbReference type="SMART" id="SM00038">
    <property type="entry name" value="COLFI"/>
    <property type="match status" value="1"/>
</dbReference>
<feature type="compositionally biased region" description="Low complexity" evidence="6">
    <location>
        <begin position="1334"/>
        <end position="1352"/>
    </location>
</feature>
<dbReference type="Pfam" id="PF01410">
    <property type="entry name" value="COLFI"/>
    <property type="match status" value="2"/>
</dbReference>
<evidence type="ECO:0000256" key="6">
    <source>
        <dbReference type="SAM" id="MobiDB-lite"/>
    </source>
</evidence>
<keyword evidence="4" id="KW-0677">Repeat</keyword>
<dbReference type="Gene3D" id="2.60.120.1000">
    <property type="match status" value="2"/>
</dbReference>
<dbReference type="Gene3D" id="2.60.120.200">
    <property type="match status" value="1"/>
</dbReference>
<reference evidence="8" key="1">
    <citation type="journal article" date="2008" name="Nature">
        <title>The amphioxus genome and the evolution of the chordate karyotype.</title>
        <authorList>
            <consortium name="US DOE Joint Genome Institute (JGI-PGF)"/>
            <person name="Putnam N.H."/>
            <person name="Butts T."/>
            <person name="Ferrier D.E.K."/>
            <person name="Furlong R.F."/>
            <person name="Hellsten U."/>
            <person name="Kawashima T."/>
            <person name="Robinson-Rechavi M."/>
            <person name="Shoguchi E."/>
            <person name="Terry A."/>
            <person name="Yu J.-K."/>
            <person name="Benito-Gutierrez E.L."/>
            <person name="Dubchak I."/>
            <person name="Garcia-Fernandez J."/>
            <person name="Gibson-Brown J.J."/>
            <person name="Grigoriev I.V."/>
            <person name="Horton A.C."/>
            <person name="de Jong P.J."/>
            <person name="Jurka J."/>
            <person name="Kapitonov V.V."/>
            <person name="Kohara Y."/>
            <person name="Kuroki Y."/>
            <person name="Lindquist E."/>
            <person name="Lucas S."/>
            <person name="Osoegawa K."/>
            <person name="Pennacchio L.A."/>
            <person name="Salamov A.A."/>
            <person name="Satou Y."/>
            <person name="Sauka-Spengler T."/>
            <person name="Schmutz J."/>
            <person name="Shin-I T."/>
            <person name="Toyoda A."/>
            <person name="Bronner-Fraser M."/>
            <person name="Fujiyama A."/>
            <person name="Holland L.Z."/>
            <person name="Holland P.W.H."/>
            <person name="Satoh N."/>
            <person name="Rokhsar D.S."/>
        </authorList>
    </citation>
    <scope>NUCLEOTIDE SEQUENCE [LARGE SCALE GENOMIC DNA]</scope>
    <source>
        <strain evidence="8">S238N-H82</strain>
        <tissue evidence="8">Testes</tissue>
    </source>
</reference>
<evidence type="ECO:0000256" key="4">
    <source>
        <dbReference type="ARBA" id="ARBA00022737"/>
    </source>
</evidence>
<sequence>MLEWGFLLNVEPHVLHRPQFCTLRSAQFTVSTFVVLDKEDVRSSLWWFLMVTFGLLKPPRITMLSTLSSKKYDLLERLRVPDLPFGIKQTCDDADCLAYDIEPYAILSAPTEEVFPEGFPTEFTISAKLQYYKKSFSNLFAILDPIGRLQLSIKLSPRDIELYTPSQGIYSVSVPDLDDGLWHSFAVSATFDMIVFYFDCEWMDTLHIVPHSPHYIQMDGITVLGGQVDFSEVPFEDEAMIPTDEAKILVDSFTLSKSKWNSVTLAGSPSKTNTFVPRMRSSSQQMSCVVRLLDYGVVEAVDYSGFLCEYFQPVLSSGSIQQLMIFDDPLVGAVQCSVFSQNCKQNPTLSQNELVKADYNFISGASAAQRLAQGQSEPGLTYSAAQQAGHDVKSNLVIKEIGEIVGDPVGSESPGWELQQNYTLDSNTTSGDAPDGALYSLLNQTTRNLITRTRNGTASQPGSIPSVTFETNPGVEEGVGVFEEGEQTDGHVSIVEEQVAPPSFPAGQVDLDPGNGDSVLLVGEGEGEGVLSVGSFPAGEVPVVDETVVSAVEVGSNGSVIESSIPFTPGEVAQPQSPSVVTGGASSEPVDIDGGFRILQNGTIVGYGYVEPNGFLLEPNGSRAIGPDGNPISIPYEGPDGNPISVPIAGPDGRPIRPEEYPMVIGPDGGPVLGPDGFPLINPVEPSDPLGPDGYPVPVGPDASLVGPDGYPLYPPTQVGVPPVVPSFHEGMPAPGAHGYGGREIPPRFVAPGPGAGPRIPPGAGPGGPRGMPGEPGPQGLRGVRGEQGMMGAAGIMGRPGRKGPAGKRGIPGEPGERGQEGKDGDRGNMGLPGMPGNQGFNGKPGRPGMTGPPGLKGVAGQQGLPGPAGPGGDKGPAGLQGIRGRTGIPGHPGLKGDQGERGASGRPGKNGKPGDPGFMGFPGFKGNAGPKGDKGTTGPDGKPGPPGYEGEVGEAGLTGAHGEIGLKGDPYLLLLHCRVNKGHLVFQGTLVGQVQRVKKVAEDPVDPEVSQERRALLDPGEGQQGPPGPPGEGGLKISNFKHVCFRESQEKEEMMALRDRLEALAFQAGQGRSARWGHKVLLVLEAFQDGLVSLVLQEREVNLDWTGFLDQQVFQVYQVTKEMLDRRDLQDYMGLLVLLDTQGRKEKRVLSVLRDHQGLQGRGAQKVILANLVPQDLKAVQGQTVPKAHPDSRETLAYTACWEFLELMVSLESQGKKAQGVPGVLRETKASQENQDHLVNQVQRDTRVDKGNLDLQENQGIRAWLERRGHLDHRKAGINKSVIRFLNLSYFRENQGLKGQLAKMDREDHRVQEEIPGSQGVNGNPGPPGPAGSPGKTGPAGEKGPPGLKGDPGPRGKTGEIGVQGPVGTPGMKLGHFCSRVKMDFLAHRGHLGHLVERERLDQRDHKARRDCSELLAHVELKDRSDPKDYEEILDHQELLLSSLVEVSLEQVEVQVQVLVEVLRKFNVSSGTKIFPNGTVLAGETEMMSIGKFLNMTGEARLLGLGVVVVGEAGSVTNQTGTGGSYSQVAGENGYPAEAFNQNGGSRTVPTGTGETVFVTGTSGTTGTFTTGGGGSVFGTGTGTGTTSGFGEENGVVKEIFSPATDIDHLKKLISKIQVAEWTDYFEGEMDRLQGIVKTIIGGPWGTAEYPATTCRDLMLAQPGLKDGYYFIDPDGGCLENAFQAFCNFTAGGLTCFQPTNSTLAIQYDGDPVQLNYIQAMSTRATQTFTFECSSAVAWYNWNTDGYDQAVQLRSNNDNILTYGTPGVKTIYDGCQFASPQLDLTVIEINTTATECVPVRDFGVFELNENGQEFGFSVGQVCFQ</sequence>
<evidence type="ECO:0000256" key="2">
    <source>
        <dbReference type="ARBA" id="ARBA00022525"/>
    </source>
</evidence>
<comment type="subcellular location">
    <subcellularLocation>
        <location evidence="1">Secreted</location>
    </subcellularLocation>
</comment>
<dbReference type="eggNOG" id="KOG3544">
    <property type="taxonomic scope" value="Eukaryota"/>
</dbReference>
<dbReference type="InterPro" id="IPR048287">
    <property type="entry name" value="TSPN-like_N"/>
</dbReference>